<feature type="domain" description="Amidohydrolase 3" evidence="3">
    <location>
        <begin position="99"/>
        <end position="584"/>
    </location>
</feature>
<evidence type="ECO:0000259" key="3">
    <source>
        <dbReference type="Pfam" id="PF07969"/>
    </source>
</evidence>
<keyword evidence="6" id="KW-1185">Reference proteome</keyword>
<keyword evidence="2" id="KW-0472">Membrane</keyword>
<evidence type="ECO:0000313" key="6">
    <source>
        <dbReference type="Proteomes" id="UP000245618"/>
    </source>
</evidence>
<evidence type="ECO:0000313" key="5">
    <source>
        <dbReference type="EMBL" id="PWA10840.1"/>
    </source>
</evidence>
<dbReference type="PANTHER" id="PTHR22642:SF2">
    <property type="entry name" value="PROTEIN LONG AFTER FAR-RED 3"/>
    <property type="match status" value="1"/>
</dbReference>
<feature type="transmembrane region" description="Helical" evidence="2">
    <location>
        <begin position="30"/>
        <end position="48"/>
    </location>
</feature>
<dbReference type="InterPro" id="IPR011059">
    <property type="entry name" value="Metal-dep_hydrolase_composite"/>
</dbReference>
<dbReference type="InterPro" id="IPR032466">
    <property type="entry name" value="Metal_Hydrolase"/>
</dbReference>
<sequence>MSQLRDDLLAIIKSKFIIITKPNIMNLKNVIYFILLLTVISIVFSCGAEKEVADTVFVNAKVYTKGGHFDQAIAIKEDKIIFTGTDADAKACIGKETKVKDLSGRLVLPGFHDVHMHPLEAFTDAIGNFFFTEGITNPDQYLTELKANVPPVNSNGWRMGFGHSIEILMKSNIEPRLILDKISPNEPMYVWEYTSHSGWTNTAGLKLLGFNSKSPDPVGGHIMKNTKGEPNGILLDNAGDIALQTAIAINPTIEKMNYDGLVNTGLPLIAKNGITSFCEARTYWKQNFDKTWKDIKKNNLLTARVVLTPWVYPGDSDESTIENLTRMYDKGDDLLRTTEFKMYSDGLIFNTTAALKEPYVKDMGFPFGHKGLNYISEKRMTHFIAELEKIGYDAHIHAIGDRGVYETLNAIEGARKLNGDIDARHRVTHLETVDPKDIPRFKKLNAIADMQVVGDFCQPSHWHDNDEFIGIERSNVQIPLKSLFDSGAKVTLSSDYDVSELNPLVGLQGAVTRKPQALPSVEEAVKSYTINAAYVMRQEDKTGSLEVGKYADLIILDRDIFTIPVNTISKAKVELTLLGGKEVYVSPTFNKVIDTKITPTASSIVYPTEDIDDEFHIKFNSKNPDTVTITIKDANGKLVSSTQFNHPGKIMNKNIDVSKLKEGKYKVTITATDNYSKMESITIKRATGLHEF</sequence>
<feature type="domain" description="Secretion system C-terminal sorting" evidence="4">
    <location>
        <begin position="612"/>
        <end position="676"/>
    </location>
</feature>
<dbReference type="SUPFAM" id="SSF51338">
    <property type="entry name" value="Composite domain of metallo-dependent hydrolases"/>
    <property type="match status" value="1"/>
</dbReference>
<name>A0A2U1K006_9FLAO</name>
<keyword evidence="1" id="KW-0732">Signal</keyword>
<evidence type="ECO:0000256" key="2">
    <source>
        <dbReference type="SAM" id="Phobius"/>
    </source>
</evidence>
<dbReference type="Pfam" id="PF18962">
    <property type="entry name" value="Por_Secre_tail"/>
    <property type="match status" value="1"/>
</dbReference>
<dbReference type="CDD" id="cd13121">
    <property type="entry name" value="BF2867_like_C"/>
    <property type="match status" value="1"/>
</dbReference>
<dbReference type="GO" id="GO:0016810">
    <property type="term" value="F:hydrolase activity, acting on carbon-nitrogen (but not peptide) bonds"/>
    <property type="evidence" value="ECO:0007669"/>
    <property type="project" value="InterPro"/>
</dbReference>
<dbReference type="Gene3D" id="2.30.40.10">
    <property type="entry name" value="Urease, subunit C, domain 1"/>
    <property type="match status" value="1"/>
</dbReference>
<comment type="caution">
    <text evidence="5">The sequence shown here is derived from an EMBL/GenBank/DDBJ whole genome shotgun (WGS) entry which is preliminary data.</text>
</comment>
<keyword evidence="2" id="KW-0812">Transmembrane</keyword>
<dbReference type="PANTHER" id="PTHR22642">
    <property type="entry name" value="IMIDAZOLONEPROPIONASE"/>
    <property type="match status" value="1"/>
</dbReference>
<keyword evidence="5" id="KW-0378">Hydrolase</keyword>
<evidence type="ECO:0000256" key="1">
    <source>
        <dbReference type="ARBA" id="ARBA00022729"/>
    </source>
</evidence>
<dbReference type="Gene3D" id="3.10.310.70">
    <property type="match status" value="1"/>
</dbReference>
<dbReference type="InterPro" id="IPR033932">
    <property type="entry name" value="YtcJ-like"/>
</dbReference>
<dbReference type="Gene3D" id="2.60.40.3080">
    <property type="match status" value="1"/>
</dbReference>
<organism evidence="5 6">
    <name type="scientific">Flavobacterium laiguense</name>
    <dbReference type="NCBI Taxonomy" id="2169409"/>
    <lineage>
        <taxon>Bacteria</taxon>
        <taxon>Pseudomonadati</taxon>
        <taxon>Bacteroidota</taxon>
        <taxon>Flavobacteriia</taxon>
        <taxon>Flavobacteriales</taxon>
        <taxon>Flavobacteriaceae</taxon>
        <taxon>Flavobacterium</taxon>
    </lineage>
</organism>
<dbReference type="Pfam" id="PF07969">
    <property type="entry name" value="Amidohydro_3"/>
    <property type="match status" value="1"/>
</dbReference>
<dbReference type="SUPFAM" id="SSF51556">
    <property type="entry name" value="Metallo-dependent hydrolases"/>
    <property type="match status" value="1"/>
</dbReference>
<protein>
    <submittedName>
        <fullName evidence="5">Amidohydrolase</fullName>
    </submittedName>
</protein>
<dbReference type="AlphaFoldDB" id="A0A2U1K006"/>
<dbReference type="Gene3D" id="3.20.20.140">
    <property type="entry name" value="Metal-dependent hydrolases"/>
    <property type="match status" value="1"/>
</dbReference>
<evidence type="ECO:0000259" key="4">
    <source>
        <dbReference type="Pfam" id="PF18962"/>
    </source>
</evidence>
<dbReference type="CDD" id="cd01300">
    <property type="entry name" value="YtcJ_like"/>
    <property type="match status" value="1"/>
</dbReference>
<dbReference type="OrthoDB" id="9767366at2"/>
<dbReference type="Proteomes" id="UP000245618">
    <property type="component" value="Unassembled WGS sequence"/>
</dbReference>
<dbReference type="InterPro" id="IPR013108">
    <property type="entry name" value="Amidohydro_3"/>
</dbReference>
<keyword evidence="2" id="KW-1133">Transmembrane helix</keyword>
<accession>A0A2U1K006</accession>
<reference evidence="5 6" key="1">
    <citation type="submission" date="2018-04" db="EMBL/GenBank/DDBJ databases">
        <title>Flavobacterium sp. nov., isolated from glacier ice.</title>
        <authorList>
            <person name="Liu Q."/>
            <person name="Xin Y.-H."/>
        </authorList>
    </citation>
    <scope>NUCLEOTIDE SEQUENCE [LARGE SCALE GENOMIC DNA]</scope>
    <source>
        <strain evidence="5 6">LB2P30</strain>
    </source>
</reference>
<gene>
    <name evidence="5" type="ORF">DB891_03140</name>
</gene>
<dbReference type="InterPro" id="IPR026444">
    <property type="entry name" value="Secre_tail"/>
</dbReference>
<proteinExistence type="predicted"/>
<dbReference type="EMBL" id="QCZH01000002">
    <property type="protein sequence ID" value="PWA10840.1"/>
    <property type="molecule type" value="Genomic_DNA"/>
</dbReference>